<sequence>MRGKSSSSAAEMRISSLSKIIKPSDKKLFKSVKKFEKTPLAVQAESPESTQSTVNSPPTTNGGTRFLEEPRPVLPTDLVARAERRAEEIVNEAEKQAEQIRRRAREESRAEGLENAKKEIDEQSCASALLLDSLMTQMKTQEAELMRLLTPRLANLATELAEKILHREIEKDSSVVARQAEEAISRIVGREKLIIRTNPADEGVMKQHKSVLLKMFDGIDKVEIIADPKVQRGGCIVETDLIRVDAQPSSQLEAARKTLLGEAEK</sequence>
<feature type="domain" description="Flagellar assembly protein FliH/Type III secretion system HrpE" evidence="9">
    <location>
        <begin position="131"/>
        <end position="253"/>
    </location>
</feature>
<dbReference type="Proteomes" id="UP000285961">
    <property type="component" value="Unassembled WGS sequence"/>
</dbReference>
<name>A0A419F4L4_9BACT</name>
<feature type="region of interest" description="Disordered" evidence="8">
    <location>
        <begin position="39"/>
        <end position="69"/>
    </location>
</feature>
<dbReference type="GO" id="GO:0005829">
    <property type="term" value="C:cytosol"/>
    <property type="evidence" value="ECO:0007669"/>
    <property type="project" value="TreeGrafter"/>
</dbReference>
<evidence type="ECO:0000259" key="9">
    <source>
        <dbReference type="Pfam" id="PF02108"/>
    </source>
</evidence>
<evidence type="ECO:0000256" key="3">
    <source>
        <dbReference type="ARBA" id="ARBA00016507"/>
    </source>
</evidence>
<comment type="similarity">
    <text evidence="2">Belongs to the FliH family.</text>
</comment>
<dbReference type="InterPro" id="IPR051472">
    <property type="entry name" value="T3SS_Stator/FliH"/>
</dbReference>
<evidence type="ECO:0000256" key="6">
    <source>
        <dbReference type="ARBA" id="ARBA00022927"/>
    </source>
</evidence>
<evidence type="ECO:0000256" key="7">
    <source>
        <dbReference type="ARBA" id="ARBA00023225"/>
    </source>
</evidence>
<dbReference type="Pfam" id="PF02108">
    <property type="entry name" value="FliH"/>
    <property type="match status" value="1"/>
</dbReference>
<reference evidence="10 11" key="1">
    <citation type="journal article" date="2017" name="ISME J.">
        <title>Energy and carbon metabolisms in a deep terrestrial subsurface fluid microbial community.</title>
        <authorList>
            <person name="Momper L."/>
            <person name="Jungbluth S.P."/>
            <person name="Lee M.D."/>
            <person name="Amend J.P."/>
        </authorList>
    </citation>
    <scope>NUCLEOTIDE SEQUENCE [LARGE SCALE GENOMIC DNA]</scope>
    <source>
        <strain evidence="10">SURF_17</strain>
    </source>
</reference>
<feature type="region of interest" description="Disordered" evidence="8">
    <location>
        <begin position="95"/>
        <end position="118"/>
    </location>
</feature>
<dbReference type="InterPro" id="IPR018035">
    <property type="entry name" value="Flagellar_FliH/T3SS_HrpE"/>
</dbReference>
<accession>A0A419F4L4</accession>
<evidence type="ECO:0000256" key="5">
    <source>
        <dbReference type="ARBA" id="ARBA00022795"/>
    </source>
</evidence>
<dbReference type="PANTHER" id="PTHR34982:SF1">
    <property type="entry name" value="FLAGELLAR ASSEMBLY PROTEIN FLIH"/>
    <property type="match status" value="1"/>
</dbReference>
<evidence type="ECO:0000313" key="11">
    <source>
        <dbReference type="Proteomes" id="UP000285961"/>
    </source>
</evidence>
<keyword evidence="6" id="KW-0653">Protein transport</keyword>
<dbReference type="EMBL" id="QZKI01000028">
    <property type="protein sequence ID" value="RJP73379.1"/>
    <property type="molecule type" value="Genomic_DNA"/>
</dbReference>
<feature type="compositionally biased region" description="Polar residues" evidence="8">
    <location>
        <begin position="46"/>
        <end position="63"/>
    </location>
</feature>
<keyword evidence="4" id="KW-0813">Transport</keyword>
<evidence type="ECO:0000256" key="1">
    <source>
        <dbReference type="ARBA" id="ARBA00003041"/>
    </source>
</evidence>
<organism evidence="10 11">
    <name type="scientific">Candidatus Abyssobacteria bacterium SURF_17</name>
    <dbReference type="NCBI Taxonomy" id="2093361"/>
    <lineage>
        <taxon>Bacteria</taxon>
        <taxon>Pseudomonadati</taxon>
        <taxon>Candidatus Hydrogenedentota</taxon>
        <taxon>Candidatus Abyssobacteria</taxon>
    </lineage>
</organism>
<evidence type="ECO:0000256" key="8">
    <source>
        <dbReference type="SAM" id="MobiDB-lite"/>
    </source>
</evidence>
<dbReference type="SUPFAM" id="SSF160527">
    <property type="entry name" value="V-type ATPase subunit E-like"/>
    <property type="match status" value="1"/>
</dbReference>
<dbReference type="GO" id="GO:0015031">
    <property type="term" value="P:protein transport"/>
    <property type="evidence" value="ECO:0007669"/>
    <property type="project" value="UniProtKB-KW"/>
</dbReference>
<comment type="function">
    <text evidence="1">Needed for flagellar regrowth and assembly.</text>
</comment>
<evidence type="ECO:0000313" key="10">
    <source>
        <dbReference type="EMBL" id="RJP73379.1"/>
    </source>
</evidence>
<keyword evidence="5" id="KW-1005">Bacterial flagellum biogenesis</keyword>
<evidence type="ECO:0000256" key="2">
    <source>
        <dbReference type="ARBA" id="ARBA00006602"/>
    </source>
</evidence>
<evidence type="ECO:0000256" key="4">
    <source>
        <dbReference type="ARBA" id="ARBA00022448"/>
    </source>
</evidence>
<proteinExistence type="inferred from homology"/>
<dbReference type="GO" id="GO:0044781">
    <property type="term" value="P:bacterial-type flagellum organization"/>
    <property type="evidence" value="ECO:0007669"/>
    <property type="project" value="UniProtKB-KW"/>
</dbReference>
<dbReference type="PANTHER" id="PTHR34982">
    <property type="entry name" value="YOP PROTEINS TRANSLOCATION PROTEIN L"/>
    <property type="match status" value="1"/>
</dbReference>
<dbReference type="AlphaFoldDB" id="A0A419F4L4"/>
<keyword evidence="7" id="KW-1006">Bacterial flagellum protein export</keyword>
<comment type="caution">
    <text evidence="10">The sequence shown here is derived from an EMBL/GenBank/DDBJ whole genome shotgun (WGS) entry which is preliminary data.</text>
</comment>
<gene>
    <name evidence="10" type="ORF">C4532_04545</name>
</gene>
<protein>
    <recommendedName>
        <fullName evidence="3">Flagellar assembly protein FliH</fullName>
    </recommendedName>
</protein>